<evidence type="ECO:0000256" key="2">
    <source>
        <dbReference type="SAM" id="MobiDB-lite"/>
    </source>
</evidence>
<reference evidence="3" key="1">
    <citation type="submission" date="2020-11" db="EMBL/GenBank/DDBJ databases">
        <authorList>
            <consortium name="DOE Joint Genome Institute"/>
            <person name="Ahrendt S."/>
            <person name="Riley R."/>
            <person name="Andreopoulos W."/>
            <person name="Labutti K."/>
            <person name="Pangilinan J."/>
            <person name="Ruiz-Duenas F.J."/>
            <person name="Barrasa J.M."/>
            <person name="Sanchez-Garcia M."/>
            <person name="Camarero S."/>
            <person name="Miyauchi S."/>
            <person name="Serrano A."/>
            <person name="Linde D."/>
            <person name="Babiker R."/>
            <person name="Drula E."/>
            <person name="Ayuso-Fernandez I."/>
            <person name="Pacheco R."/>
            <person name="Padilla G."/>
            <person name="Ferreira P."/>
            <person name="Barriuso J."/>
            <person name="Kellner H."/>
            <person name="Castanera R."/>
            <person name="Alfaro M."/>
            <person name="Ramirez L."/>
            <person name="Pisabarro A.G."/>
            <person name="Kuo A."/>
            <person name="Tritt A."/>
            <person name="Lipzen A."/>
            <person name="He G."/>
            <person name="Yan M."/>
            <person name="Ng V."/>
            <person name="Cullen D."/>
            <person name="Martin F."/>
            <person name="Rosso M.-N."/>
            <person name="Henrissat B."/>
            <person name="Hibbett D."/>
            <person name="Martinez A.T."/>
            <person name="Grigoriev I.V."/>
        </authorList>
    </citation>
    <scope>NUCLEOTIDE SEQUENCE</scope>
    <source>
        <strain evidence="3">ATCC 90797</strain>
    </source>
</reference>
<gene>
    <name evidence="3" type="ORF">BDN71DRAFT_1449399</name>
</gene>
<keyword evidence="1" id="KW-0175">Coiled coil</keyword>
<dbReference type="OrthoDB" id="8062037at2759"/>
<proteinExistence type="predicted"/>
<accession>A0A9P5ZUJ7</accession>
<organism evidence="3 4">
    <name type="scientific">Pleurotus eryngii</name>
    <name type="common">Boletus of the steppes</name>
    <dbReference type="NCBI Taxonomy" id="5323"/>
    <lineage>
        <taxon>Eukaryota</taxon>
        <taxon>Fungi</taxon>
        <taxon>Dikarya</taxon>
        <taxon>Basidiomycota</taxon>
        <taxon>Agaricomycotina</taxon>
        <taxon>Agaricomycetes</taxon>
        <taxon>Agaricomycetidae</taxon>
        <taxon>Agaricales</taxon>
        <taxon>Pleurotineae</taxon>
        <taxon>Pleurotaceae</taxon>
        <taxon>Pleurotus</taxon>
    </lineage>
</organism>
<sequence>MSRRPSCAICNTPKRPEDPHQIYVDFSVSGMELMAEVAEGLGQINAASPAVSVKKAASKMNAVAPAVRPEQVQARLLEVAEGLEQRIYPIFSRVDEMSKEMIALKEKISHLEHRNRRLKTELRDVEALQVELVTAEHEVEELRTVCDTQQTELARALTKARNQEVKYNKRSAELVAAQQVIEEKDKQLHLANKKLRALGKQSLRKQQPRPPSYVRDDSLVVLDAPSGSRRSA</sequence>
<dbReference type="AlphaFoldDB" id="A0A9P5ZUJ7"/>
<keyword evidence="4" id="KW-1185">Reference proteome</keyword>
<evidence type="ECO:0000313" key="4">
    <source>
        <dbReference type="Proteomes" id="UP000807025"/>
    </source>
</evidence>
<comment type="caution">
    <text evidence="3">The sequence shown here is derived from an EMBL/GenBank/DDBJ whole genome shotgun (WGS) entry which is preliminary data.</text>
</comment>
<evidence type="ECO:0000313" key="3">
    <source>
        <dbReference type="EMBL" id="KAF9494075.1"/>
    </source>
</evidence>
<evidence type="ECO:0000256" key="1">
    <source>
        <dbReference type="SAM" id="Coils"/>
    </source>
</evidence>
<dbReference type="Gene3D" id="1.10.287.1490">
    <property type="match status" value="1"/>
</dbReference>
<feature type="region of interest" description="Disordered" evidence="2">
    <location>
        <begin position="199"/>
        <end position="232"/>
    </location>
</feature>
<name>A0A9P5ZUJ7_PLEER</name>
<feature type="coiled-coil region" evidence="1">
    <location>
        <begin position="94"/>
        <end position="152"/>
    </location>
</feature>
<protein>
    <submittedName>
        <fullName evidence="3">Uncharacterized protein</fullName>
    </submittedName>
</protein>
<dbReference type="Proteomes" id="UP000807025">
    <property type="component" value="Unassembled WGS sequence"/>
</dbReference>
<dbReference type="EMBL" id="MU154577">
    <property type="protein sequence ID" value="KAF9494075.1"/>
    <property type="molecule type" value="Genomic_DNA"/>
</dbReference>